<sequence length="74" mass="7841">MCDKYNIGKRVHCADSSIREADSVMAAGGGGSEVFLLVAALRLSGSDTPLHTSHHADKRAEERQKAAGCEIASR</sequence>
<dbReference type="AlphaFoldDB" id="A0A5B7FHH0"/>
<gene>
    <name evidence="2" type="ORF">E2C01_038239</name>
</gene>
<accession>A0A5B7FHH0</accession>
<evidence type="ECO:0000256" key="1">
    <source>
        <dbReference type="SAM" id="MobiDB-lite"/>
    </source>
</evidence>
<organism evidence="2 3">
    <name type="scientific">Portunus trituberculatus</name>
    <name type="common">Swimming crab</name>
    <name type="synonym">Neptunus trituberculatus</name>
    <dbReference type="NCBI Taxonomy" id="210409"/>
    <lineage>
        <taxon>Eukaryota</taxon>
        <taxon>Metazoa</taxon>
        <taxon>Ecdysozoa</taxon>
        <taxon>Arthropoda</taxon>
        <taxon>Crustacea</taxon>
        <taxon>Multicrustacea</taxon>
        <taxon>Malacostraca</taxon>
        <taxon>Eumalacostraca</taxon>
        <taxon>Eucarida</taxon>
        <taxon>Decapoda</taxon>
        <taxon>Pleocyemata</taxon>
        <taxon>Brachyura</taxon>
        <taxon>Eubrachyura</taxon>
        <taxon>Portunoidea</taxon>
        <taxon>Portunidae</taxon>
        <taxon>Portuninae</taxon>
        <taxon>Portunus</taxon>
    </lineage>
</organism>
<feature type="compositionally biased region" description="Basic and acidic residues" evidence="1">
    <location>
        <begin position="54"/>
        <end position="65"/>
    </location>
</feature>
<comment type="caution">
    <text evidence="2">The sequence shown here is derived from an EMBL/GenBank/DDBJ whole genome shotgun (WGS) entry which is preliminary data.</text>
</comment>
<evidence type="ECO:0000313" key="2">
    <source>
        <dbReference type="EMBL" id="MPC44563.1"/>
    </source>
</evidence>
<dbReference type="Proteomes" id="UP000324222">
    <property type="component" value="Unassembled WGS sequence"/>
</dbReference>
<name>A0A5B7FHH0_PORTR</name>
<proteinExistence type="predicted"/>
<keyword evidence="3" id="KW-1185">Reference proteome</keyword>
<reference evidence="2 3" key="1">
    <citation type="submission" date="2019-05" db="EMBL/GenBank/DDBJ databases">
        <title>Another draft genome of Portunus trituberculatus and its Hox gene families provides insights of decapod evolution.</title>
        <authorList>
            <person name="Jeong J.-H."/>
            <person name="Song I."/>
            <person name="Kim S."/>
            <person name="Choi T."/>
            <person name="Kim D."/>
            <person name="Ryu S."/>
            <person name="Kim W."/>
        </authorList>
    </citation>
    <scope>NUCLEOTIDE SEQUENCE [LARGE SCALE GENOMIC DNA]</scope>
    <source>
        <tissue evidence="2">Muscle</tissue>
    </source>
</reference>
<dbReference type="EMBL" id="VSRR010006340">
    <property type="protein sequence ID" value="MPC44563.1"/>
    <property type="molecule type" value="Genomic_DNA"/>
</dbReference>
<evidence type="ECO:0000313" key="3">
    <source>
        <dbReference type="Proteomes" id="UP000324222"/>
    </source>
</evidence>
<feature type="region of interest" description="Disordered" evidence="1">
    <location>
        <begin position="48"/>
        <end position="74"/>
    </location>
</feature>
<protein>
    <submittedName>
        <fullName evidence="2">Uncharacterized protein</fullName>
    </submittedName>
</protein>